<keyword evidence="1 2" id="KW-0238">DNA-binding</keyword>
<evidence type="ECO:0000313" key="4">
    <source>
        <dbReference type="EMBL" id="CPV52657.1"/>
    </source>
</evidence>
<sequence length="197" mass="21415">MAARRQWAGTTPEERRATRRRALLDAGIAALGAIDGPALTIRTVCRSSGVSERNFYEEFGDRDDFVRAVYQDVLESVMRVVTEFAAEGDDLETRAVETFIGATVDNPVYGRILMVAPFTEPTLGSAGFAGSLAFASLAEKALIDIDDPGRRRFLSVSLVGAASGAIIDYLRGDLAISRDELIDYISRMGRQVSAIFN</sequence>
<feature type="DNA-binding region" description="H-T-H motif" evidence="2">
    <location>
        <begin position="40"/>
        <end position="59"/>
    </location>
</feature>
<evidence type="ECO:0000259" key="3">
    <source>
        <dbReference type="PROSITE" id="PS50977"/>
    </source>
</evidence>
<dbReference type="InterPro" id="IPR009057">
    <property type="entry name" value="Homeodomain-like_sf"/>
</dbReference>
<dbReference type="Gene3D" id="1.10.357.10">
    <property type="entry name" value="Tetracycline Repressor, domain 2"/>
    <property type="match status" value="1"/>
</dbReference>
<dbReference type="GO" id="GO:0003677">
    <property type="term" value="F:DNA binding"/>
    <property type="evidence" value="ECO:0007669"/>
    <property type="project" value="UniProtKB-UniRule"/>
</dbReference>
<gene>
    <name evidence="4" type="ORF">ERS075579_02416</name>
</gene>
<reference evidence="4 5" key="1">
    <citation type="submission" date="2015-03" db="EMBL/GenBank/DDBJ databases">
        <authorList>
            <person name="Murphy D."/>
        </authorList>
    </citation>
    <scope>NUCLEOTIDE SEQUENCE [LARGE SCALE GENOMIC DNA]</scope>
    <source>
        <strain evidence="4 5">PAP088</strain>
    </source>
</reference>
<dbReference type="RefSeq" id="WP_005059902.1">
    <property type="nucleotide sequence ID" value="NZ_AP022621.1"/>
</dbReference>
<name>A0A0U0YTE3_9MYCO</name>
<evidence type="ECO:0000313" key="5">
    <source>
        <dbReference type="Proteomes" id="UP000045782"/>
    </source>
</evidence>
<protein>
    <submittedName>
        <fullName evidence="4">Transcriptional regulator</fullName>
    </submittedName>
</protein>
<dbReference type="EMBL" id="CSWP01000004">
    <property type="protein sequence ID" value="CPV52657.1"/>
    <property type="molecule type" value="Genomic_DNA"/>
</dbReference>
<dbReference type="PROSITE" id="PS50977">
    <property type="entry name" value="HTH_TETR_2"/>
    <property type="match status" value="1"/>
</dbReference>
<dbReference type="SUPFAM" id="SSF46689">
    <property type="entry name" value="Homeodomain-like"/>
    <property type="match status" value="1"/>
</dbReference>
<dbReference type="InterPro" id="IPR001647">
    <property type="entry name" value="HTH_TetR"/>
</dbReference>
<evidence type="ECO:0000256" key="2">
    <source>
        <dbReference type="PROSITE-ProRule" id="PRU00335"/>
    </source>
</evidence>
<proteinExistence type="predicted"/>
<accession>A0A0U0YTE3</accession>
<dbReference type="Proteomes" id="UP000045782">
    <property type="component" value="Unassembled WGS sequence"/>
</dbReference>
<feature type="domain" description="HTH tetR-type" evidence="3">
    <location>
        <begin position="17"/>
        <end position="77"/>
    </location>
</feature>
<dbReference type="AlphaFoldDB" id="A0A0U0YTE3"/>
<evidence type="ECO:0000256" key="1">
    <source>
        <dbReference type="ARBA" id="ARBA00023125"/>
    </source>
</evidence>
<organism evidence="4 5">
    <name type="scientific">Mycobacteroides abscessus</name>
    <dbReference type="NCBI Taxonomy" id="36809"/>
    <lineage>
        <taxon>Bacteria</taxon>
        <taxon>Bacillati</taxon>
        <taxon>Actinomycetota</taxon>
        <taxon>Actinomycetes</taxon>
        <taxon>Mycobacteriales</taxon>
        <taxon>Mycobacteriaceae</taxon>
        <taxon>Mycobacteroides</taxon>
    </lineage>
</organism>